<reference evidence="3" key="1">
    <citation type="submission" date="2016-10" db="EMBL/GenBank/DDBJ databases">
        <title>Sequence of Gallionella enrichment culture.</title>
        <authorList>
            <person name="Poehlein A."/>
            <person name="Muehling M."/>
            <person name="Daniel R."/>
        </authorList>
    </citation>
    <scope>NUCLEOTIDE SEQUENCE</scope>
</reference>
<name>A0A1J5R7X3_9ZZZZ</name>
<keyword evidence="2" id="KW-0472">Membrane</keyword>
<evidence type="ECO:0000256" key="1">
    <source>
        <dbReference type="SAM" id="Coils"/>
    </source>
</evidence>
<sequence>MAQTLKLLIATIVAALLLTGCDDTDALKTQIATLQQKSNTLQKQLSNCQTEQAHDTATINSTISRLTKQATFAQACAWGIQVCPNSIAEPEILNLQIGNQKFLIQPNPWLFYALLAAKISALAIALAAFLMTSWRMYLWAIAPEKQAAEQARQDVATAQRRIREAHEKAADVEDRSERLRNDAEEEISELNEEISQLKNERDFIIRERDKLAADIEHLQASRERAQAANELLTAAFKPKKK</sequence>
<dbReference type="PROSITE" id="PS51257">
    <property type="entry name" value="PROKAR_LIPOPROTEIN"/>
    <property type="match status" value="1"/>
</dbReference>
<feature type="coiled-coil region" evidence="1">
    <location>
        <begin position="24"/>
        <end position="51"/>
    </location>
</feature>
<accession>A0A1J5R7X3</accession>
<feature type="coiled-coil region" evidence="1">
    <location>
        <begin position="148"/>
        <end position="235"/>
    </location>
</feature>
<organism evidence="3">
    <name type="scientific">mine drainage metagenome</name>
    <dbReference type="NCBI Taxonomy" id="410659"/>
    <lineage>
        <taxon>unclassified sequences</taxon>
        <taxon>metagenomes</taxon>
        <taxon>ecological metagenomes</taxon>
    </lineage>
</organism>
<proteinExistence type="predicted"/>
<protein>
    <submittedName>
        <fullName evidence="3">Uncharacterized protein</fullName>
    </submittedName>
</protein>
<gene>
    <name evidence="3" type="ORF">GALL_261050</name>
</gene>
<keyword evidence="2" id="KW-0812">Transmembrane</keyword>
<evidence type="ECO:0000313" key="3">
    <source>
        <dbReference type="EMBL" id="OIQ91969.1"/>
    </source>
</evidence>
<comment type="caution">
    <text evidence="3">The sequence shown here is derived from an EMBL/GenBank/DDBJ whole genome shotgun (WGS) entry which is preliminary data.</text>
</comment>
<keyword evidence="2" id="KW-1133">Transmembrane helix</keyword>
<keyword evidence="1" id="KW-0175">Coiled coil</keyword>
<evidence type="ECO:0000256" key="2">
    <source>
        <dbReference type="SAM" id="Phobius"/>
    </source>
</evidence>
<feature type="transmembrane region" description="Helical" evidence="2">
    <location>
        <begin position="109"/>
        <end position="131"/>
    </location>
</feature>
<dbReference type="EMBL" id="MLJW01000244">
    <property type="protein sequence ID" value="OIQ91969.1"/>
    <property type="molecule type" value="Genomic_DNA"/>
</dbReference>
<dbReference type="AlphaFoldDB" id="A0A1J5R7X3"/>